<dbReference type="InterPro" id="IPR051929">
    <property type="entry name" value="VirAsm_ModProt"/>
</dbReference>
<dbReference type="Pfam" id="PF14464">
    <property type="entry name" value="Prok-JAB"/>
    <property type="match status" value="1"/>
</dbReference>
<dbReference type="GO" id="GO:0006508">
    <property type="term" value="P:proteolysis"/>
    <property type="evidence" value="ECO:0007669"/>
    <property type="project" value="UniProtKB-KW"/>
</dbReference>
<sequence>MIRIPREQYEAIVAHARQEAPREACGLLAGHGDRIEKVYPVPNRAELAVEFFAERGLLPPGRDYRPDAPGAIAVERFFMDPEEQFRALRAIEAAGLEHLGSYHSHPATEAYPSRTDIELAAFWPNMLLMICSLADPARPVVRAFRVVDGRVQEEDIVIEE</sequence>
<accession>A0A7C5VWS6</accession>
<gene>
    <name evidence="7" type="ORF">ENM21_04210</name>
</gene>
<dbReference type="InterPro" id="IPR000555">
    <property type="entry name" value="JAMM/MPN+_dom"/>
</dbReference>
<dbReference type="EMBL" id="DRWX01000199">
    <property type="protein sequence ID" value="HHM96398.1"/>
    <property type="molecule type" value="Genomic_DNA"/>
</dbReference>
<keyword evidence="1" id="KW-0645">Protease</keyword>
<evidence type="ECO:0000256" key="3">
    <source>
        <dbReference type="ARBA" id="ARBA00022801"/>
    </source>
</evidence>
<dbReference type="SUPFAM" id="SSF102712">
    <property type="entry name" value="JAB1/MPN domain"/>
    <property type="match status" value="1"/>
</dbReference>
<evidence type="ECO:0000256" key="4">
    <source>
        <dbReference type="ARBA" id="ARBA00022833"/>
    </source>
</evidence>
<evidence type="ECO:0000259" key="6">
    <source>
        <dbReference type="PROSITE" id="PS50249"/>
    </source>
</evidence>
<evidence type="ECO:0000256" key="5">
    <source>
        <dbReference type="ARBA" id="ARBA00023049"/>
    </source>
</evidence>
<organism evidence="7">
    <name type="scientific">Thermomicrobium roseum</name>
    <dbReference type="NCBI Taxonomy" id="500"/>
    <lineage>
        <taxon>Bacteria</taxon>
        <taxon>Pseudomonadati</taxon>
        <taxon>Thermomicrobiota</taxon>
        <taxon>Thermomicrobia</taxon>
        <taxon>Thermomicrobiales</taxon>
        <taxon>Thermomicrobiaceae</taxon>
        <taxon>Thermomicrobium</taxon>
    </lineage>
</organism>
<proteinExistence type="predicted"/>
<keyword evidence="4" id="KW-0862">Zinc</keyword>
<keyword evidence="3" id="KW-0378">Hydrolase</keyword>
<dbReference type="CDD" id="cd08070">
    <property type="entry name" value="MPN_like"/>
    <property type="match status" value="1"/>
</dbReference>
<comment type="caution">
    <text evidence="7">The sequence shown here is derived from an EMBL/GenBank/DDBJ whole genome shotgun (WGS) entry which is preliminary data.</text>
</comment>
<dbReference type="InterPro" id="IPR028090">
    <property type="entry name" value="JAB_dom_prok"/>
</dbReference>
<dbReference type="GO" id="GO:0008235">
    <property type="term" value="F:metalloexopeptidase activity"/>
    <property type="evidence" value="ECO:0007669"/>
    <property type="project" value="TreeGrafter"/>
</dbReference>
<feature type="domain" description="MPN" evidence="6">
    <location>
        <begin position="2"/>
        <end position="150"/>
    </location>
</feature>
<dbReference type="SMART" id="SM00232">
    <property type="entry name" value="JAB_MPN"/>
    <property type="match status" value="1"/>
</dbReference>
<dbReference type="PROSITE" id="PS50249">
    <property type="entry name" value="MPN"/>
    <property type="match status" value="1"/>
</dbReference>
<protein>
    <submittedName>
        <fullName evidence="7">M67 family peptidase</fullName>
    </submittedName>
</protein>
<dbReference type="PANTHER" id="PTHR34858">
    <property type="entry name" value="CYSO-CYSTEINE PEPTIDASE"/>
    <property type="match status" value="1"/>
</dbReference>
<dbReference type="GO" id="GO:0008270">
    <property type="term" value="F:zinc ion binding"/>
    <property type="evidence" value="ECO:0007669"/>
    <property type="project" value="TreeGrafter"/>
</dbReference>
<name>A0A7C5VWS6_THERO</name>
<keyword evidence="5" id="KW-0482">Metalloprotease</keyword>
<dbReference type="AlphaFoldDB" id="A0A7C5VWS6"/>
<evidence type="ECO:0000256" key="2">
    <source>
        <dbReference type="ARBA" id="ARBA00022723"/>
    </source>
</evidence>
<dbReference type="FunFam" id="3.40.140.10:FF:000085">
    <property type="entry name" value="Mov34/MPN/PAD-1 family protein"/>
    <property type="match status" value="1"/>
</dbReference>
<evidence type="ECO:0000256" key="1">
    <source>
        <dbReference type="ARBA" id="ARBA00022670"/>
    </source>
</evidence>
<dbReference type="InterPro" id="IPR037518">
    <property type="entry name" value="MPN"/>
</dbReference>
<evidence type="ECO:0000313" key="7">
    <source>
        <dbReference type="EMBL" id="HHM96398.1"/>
    </source>
</evidence>
<dbReference type="PANTHER" id="PTHR34858:SF1">
    <property type="entry name" value="CYSO-CYSTEINE PEPTIDASE"/>
    <property type="match status" value="1"/>
</dbReference>
<reference evidence="7" key="1">
    <citation type="journal article" date="2020" name="mSystems">
        <title>Genome- and Community-Level Interaction Insights into Carbon Utilization and Element Cycling Functions of Hydrothermarchaeota in Hydrothermal Sediment.</title>
        <authorList>
            <person name="Zhou Z."/>
            <person name="Liu Y."/>
            <person name="Xu W."/>
            <person name="Pan J."/>
            <person name="Luo Z.H."/>
            <person name="Li M."/>
        </authorList>
    </citation>
    <scope>NUCLEOTIDE SEQUENCE [LARGE SCALE GENOMIC DNA]</scope>
    <source>
        <strain evidence="7">SpSt-1065</strain>
    </source>
</reference>
<keyword evidence="2" id="KW-0479">Metal-binding</keyword>
<dbReference type="Gene3D" id="3.40.140.10">
    <property type="entry name" value="Cytidine Deaminase, domain 2"/>
    <property type="match status" value="1"/>
</dbReference>